<name>A0ABS0T2H0_9CAUL</name>
<dbReference type="EMBL" id="JADWOX010000010">
    <property type="protein sequence ID" value="MBI1685093.1"/>
    <property type="molecule type" value="Genomic_DNA"/>
</dbReference>
<feature type="region of interest" description="Disordered" evidence="1">
    <location>
        <begin position="1"/>
        <end position="31"/>
    </location>
</feature>
<reference evidence="2 3" key="1">
    <citation type="submission" date="2020-11" db="EMBL/GenBank/DDBJ databases">
        <title>genome sequence of strain KACC 18849.</title>
        <authorList>
            <person name="Gao J."/>
            <person name="Zhang X."/>
        </authorList>
    </citation>
    <scope>NUCLEOTIDE SEQUENCE [LARGE SCALE GENOMIC DNA]</scope>
    <source>
        <strain evidence="2 3">KACC 18849</strain>
    </source>
</reference>
<accession>A0ABS0T2H0</accession>
<dbReference type="Proteomes" id="UP000639859">
    <property type="component" value="Unassembled WGS sequence"/>
</dbReference>
<keyword evidence="3" id="KW-1185">Reference proteome</keyword>
<organism evidence="2 3">
    <name type="scientific">Caulobacter hibisci</name>
    <dbReference type="NCBI Taxonomy" id="2035993"/>
    <lineage>
        <taxon>Bacteria</taxon>
        <taxon>Pseudomonadati</taxon>
        <taxon>Pseudomonadota</taxon>
        <taxon>Alphaproteobacteria</taxon>
        <taxon>Caulobacterales</taxon>
        <taxon>Caulobacteraceae</taxon>
        <taxon>Caulobacter</taxon>
    </lineage>
</organism>
<evidence type="ECO:0000313" key="2">
    <source>
        <dbReference type="EMBL" id="MBI1685093.1"/>
    </source>
</evidence>
<sequence length="66" mass="6841">MSQPASKPPTRKTARASKASPGRIGRSPITGTIILAPYPKKGGMAPEKIRAIVDAMLAAEAAQKAK</sequence>
<comment type="caution">
    <text evidence="2">The sequence shown here is derived from an EMBL/GenBank/DDBJ whole genome shotgun (WGS) entry which is preliminary data.</text>
</comment>
<evidence type="ECO:0000256" key="1">
    <source>
        <dbReference type="SAM" id="MobiDB-lite"/>
    </source>
</evidence>
<proteinExistence type="predicted"/>
<dbReference type="RefSeq" id="WP_198577001.1">
    <property type="nucleotide sequence ID" value="NZ_JADWOX010000010.1"/>
</dbReference>
<protein>
    <submittedName>
        <fullName evidence="2">Uncharacterized protein</fullName>
    </submittedName>
</protein>
<evidence type="ECO:0000313" key="3">
    <source>
        <dbReference type="Proteomes" id="UP000639859"/>
    </source>
</evidence>
<gene>
    <name evidence="2" type="ORF">I4Q42_15585</name>
</gene>